<organism evidence="1 2">
    <name type="scientific">Tetragenococcus halophilus (strain DSM 20338 / JCM 20259 / NCIMB 9735 / NBRC 12172)</name>
    <name type="common">Pediococcus halophilus</name>
    <dbReference type="NCBI Taxonomy" id="945021"/>
    <lineage>
        <taxon>Bacteria</taxon>
        <taxon>Bacillati</taxon>
        <taxon>Bacillota</taxon>
        <taxon>Bacilli</taxon>
        <taxon>Lactobacillales</taxon>
        <taxon>Enterococcaceae</taxon>
        <taxon>Tetragenococcus</taxon>
    </lineage>
</organism>
<evidence type="ECO:0000313" key="1">
    <source>
        <dbReference type="EMBL" id="BAK93546.1"/>
    </source>
</evidence>
<evidence type="ECO:0000313" key="2">
    <source>
        <dbReference type="Proteomes" id="UP000002663"/>
    </source>
</evidence>
<keyword evidence="1" id="KW-0418">Kinase</keyword>
<protein>
    <submittedName>
        <fullName evidence="1">Deoxynucleoside kinase</fullName>
    </submittedName>
</protein>
<dbReference type="EMBL" id="AP012046">
    <property type="protein sequence ID" value="BAK93546.1"/>
    <property type="molecule type" value="Genomic_DNA"/>
</dbReference>
<name>A0AAN1SFA0_TETHN</name>
<reference evidence="1 2" key="1">
    <citation type="submission" date="2011-01" db="EMBL/GenBank/DDBJ databases">
        <title>Whole genome sequence of Tetragenococcus halophilus NBRC 12172.</title>
        <authorList>
            <person name="Nakazawa H."/>
            <person name="Omata S."/>
            <person name="Koga C."/>
            <person name="Watanabe Y."/>
            <person name="Katano Y."/>
            <person name="Ito N."/>
            <person name="Tsukatani N."/>
            <person name="Ankai A."/>
            <person name="Oguchi A."/>
            <person name="Fukui S."/>
            <person name="Yashiro I."/>
            <person name="Kamata S."/>
            <person name="Hashimoto Y."/>
            <person name="Yamazaki J."/>
            <person name="Taguchi H."/>
            <person name="Tanaka A."/>
            <person name="Koyama T."/>
            <person name="Ichige A."/>
            <person name="Hanya Y."/>
            <person name="Tanikawa S."/>
            <person name="Yamazaki S."/>
            <person name="Fujita N."/>
        </authorList>
    </citation>
    <scope>NUCLEOTIDE SEQUENCE [LARGE SCALE GENOMIC DNA]</scope>
    <source>
        <strain evidence="2">DSM 20338 / JCM 20259 / NCIMB 9735 / NBRC 12172</strain>
    </source>
</reference>
<dbReference type="AlphaFoldDB" id="A0AAN1SFA0"/>
<dbReference type="KEGG" id="thl:TEH_02190"/>
<dbReference type="Proteomes" id="UP000002663">
    <property type="component" value="Chromosome"/>
</dbReference>
<dbReference type="GO" id="GO:0016301">
    <property type="term" value="F:kinase activity"/>
    <property type="evidence" value="ECO:0007669"/>
    <property type="project" value="UniProtKB-KW"/>
</dbReference>
<keyword evidence="1" id="KW-0808">Transferase</keyword>
<accession>A0AAN1SFA0</accession>
<gene>
    <name evidence="1" type="ordered locus">TEH_02190</name>
</gene>
<proteinExistence type="predicted"/>
<sequence>MDAYYKELNRRYAAWYENYNHSSKIQINGEQLNFVESLEISQQVLSMINVKFAEIRGS</sequence>